<gene>
    <name evidence="1" type="ORF">IHE45_06G048700</name>
</gene>
<keyword evidence="2" id="KW-1185">Reference proteome</keyword>
<evidence type="ECO:0000313" key="2">
    <source>
        <dbReference type="Proteomes" id="UP000827976"/>
    </source>
</evidence>
<dbReference type="Proteomes" id="UP000827976">
    <property type="component" value="Chromosome 6"/>
</dbReference>
<comment type="caution">
    <text evidence="1">The sequence shown here is derived from an EMBL/GenBank/DDBJ whole genome shotgun (WGS) entry which is preliminary data.</text>
</comment>
<accession>A0ACB7VXB1</accession>
<dbReference type="EMBL" id="CM037016">
    <property type="protein sequence ID" value="KAH7679287.1"/>
    <property type="molecule type" value="Genomic_DNA"/>
</dbReference>
<organism evidence="1 2">
    <name type="scientific">Dioscorea alata</name>
    <name type="common">Purple yam</name>
    <dbReference type="NCBI Taxonomy" id="55571"/>
    <lineage>
        <taxon>Eukaryota</taxon>
        <taxon>Viridiplantae</taxon>
        <taxon>Streptophyta</taxon>
        <taxon>Embryophyta</taxon>
        <taxon>Tracheophyta</taxon>
        <taxon>Spermatophyta</taxon>
        <taxon>Magnoliopsida</taxon>
        <taxon>Liliopsida</taxon>
        <taxon>Dioscoreales</taxon>
        <taxon>Dioscoreaceae</taxon>
        <taxon>Dioscorea</taxon>
    </lineage>
</organism>
<protein>
    <submittedName>
        <fullName evidence="1">Uncharacterized protein</fullName>
    </submittedName>
</protein>
<name>A0ACB7VXB1_DIOAL</name>
<evidence type="ECO:0000313" key="1">
    <source>
        <dbReference type="EMBL" id="KAH7679287.1"/>
    </source>
</evidence>
<sequence>MEHKMHCRITWKIYPADELEKELHTKPGMETFQLLNDM</sequence>
<proteinExistence type="predicted"/>
<reference evidence="2" key="1">
    <citation type="journal article" date="2022" name="Nat. Commun.">
        <title>Chromosome evolution and the genetic basis of agronomically important traits in greater yam.</title>
        <authorList>
            <person name="Bredeson J.V."/>
            <person name="Lyons J.B."/>
            <person name="Oniyinde I.O."/>
            <person name="Okereke N.R."/>
            <person name="Kolade O."/>
            <person name="Nnabue I."/>
            <person name="Nwadili C.O."/>
            <person name="Hribova E."/>
            <person name="Parker M."/>
            <person name="Nwogha J."/>
            <person name="Shu S."/>
            <person name="Carlson J."/>
            <person name="Kariba R."/>
            <person name="Muthemba S."/>
            <person name="Knop K."/>
            <person name="Barton G.J."/>
            <person name="Sherwood A.V."/>
            <person name="Lopez-Montes A."/>
            <person name="Asiedu R."/>
            <person name="Jamnadass R."/>
            <person name="Muchugi A."/>
            <person name="Goodstein D."/>
            <person name="Egesi C.N."/>
            <person name="Featherston J."/>
            <person name="Asfaw A."/>
            <person name="Simpson G.G."/>
            <person name="Dolezel J."/>
            <person name="Hendre P.S."/>
            <person name="Van Deynze A."/>
            <person name="Kumar P.L."/>
            <person name="Obidiegwu J.E."/>
            <person name="Bhattacharjee R."/>
            <person name="Rokhsar D.S."/>
        </authorList>
    </citation>
    <scope>NUCLEOTIDE SEQUENCE [LARGE SCALE GENOMIC DNA]</scope>
    <source>
        <strain evidence="2">cv. TDa95/00328</strain>
    </source>
</reference>